<feature type="compositionally biased region" description="Basic and acidic residues" evidence="8">
    <location>
        <begin position="144"/>
        <end position="153"/>
    </location>
</feature>
<feature type="region of interest" description="Disordered" evidence="8">
    <location>
        <begin position="1"/>
        <end position="70"/>
    </location>
</feature>
<dbReference type="GO" id="GO:0043111">
    <property type="term" value="P:replication fork arrest"/>
    <property type="evidence" value="ECO:0007669"/>
    <property type="project" value="TreeGrafter"/>
</dbReference>
<keyword evidence="6 7" id="KW-0131">Cell cycle</keyword>
<dbReference type="GO" id="GO:0000076">
    <property type="term" value="P:DNA replication checkpoint signaling"/>
    <property type="evidence" value="ECO:0007669"/>
    <property type="project" value="UniProtKB-UniRule"/>
</dbReference>
<feature type="compositionally biased region" description="Basic and acidic residues" evidence="8">
    <location>
        <begin position="258"/>
        <end position="274"/>
    </location>
</feature>
<organism evidence="10 11">
    <name type="scientific">Stachybotrys chartarum (strain CBS 109288 / IBT 7711)</name>
    <name type="common">Toxic black mold</name>
    <name type="synonym">Stilbospora chartarum</name>
    <dbReference type="NCBI Taxonomy" id="1280523"/>
    <lineage>
        <taxon>Eukaryota</taxon>
        <taxon>Fungi</taxon>
        <taxon>Dikarya</taxon>
        <taxon>Ascomycota</taxon>
        <taxon>Pezizomycotina</taxon>
        <taxon>Sordariomycetes</taxon>
        <taxon>Hypocreomycetidae</taxon>
        <taxon>Hypocreales</taxon>
        <taxon>Stachybotryaceae</taxon>
        <taxon>Stachybotrys</taxon>
    </lineage>
</organism>
<reference evidence="10 11" key="1">
    <citation type="journal article" date="2014" name="BMC Genomics">
        <title>Comparative genome sequencing reveals chemotype-specific gene clusters in the toxigenic black mold Stachybotrys.</title>
        <authorList>
            <person name="Semeiks J."/>
            <person name="Borek D."/>
            <person name="Otwinowski Z."/>
            <person name="Grishin N.V."/>
        </authorList>
    </citation>
    <scope>NUCLEOTIDE SEQUENCE [LARGE SCALE GENOMIC DNA]</scope>
    <source>
        <strain evidence="11">CBS 109288 / IBT 7711</strain>
    </source>
</reference>
<evidence type="ECO:0000256" key="1">
    <source>
        <dbReference type="ARBA" id="ARBA00004123"/>
    </source>
</evidence>
<dbReference type="AlphaFoldDB" id="A0A084AJ03"/>
<comment type="subcellular location">
    <subcellularLocation>
        <location evidence="1 7">Nucleus</location>
    </subcellularLocation>
</comment>
<dbReference type="GO" id="GO:0003677">
    <property type="term" value="F:DNA binding"/>
    <property type="evidence" value="ECO:0007669"/>
    <property type="project" value="TreeGrafter"/>
</dbReference>
<feature type="region of interest" description="Disordered" evidence="8">
    <location>
        <begin position="144"/>
        <end position="299"/>
    </location>
</feature>
<feature type="domain" description="Chromosome segregation in meiosis protein 3" evidence="9">
    <location>
        <begin position="65"/>
        <end position="146"/>
    </location>
</feature>
<feature type="compositionally biased region" description="Low complexity" evidence="8">
    <location>
        <begin position="277"/>
        <end position="287"/>
    </location>
</feature>
<evidence type="ECO:0000256" key="4">
    <source>
        <dbReference type="ARBA" id="ARBA00022880"/>
    </source>
</evidence>
<dbReference type="GO" id="GO:0031297">
    <property type="term" value="P:replication fork processing"/>
    <property type="evidence" value="ECO:0007669"/>
    <property type="project" value="UniProtKB-UniRule"/>
</dbReference>
<dbReference type="PANTHER" id="PTHR13220">
    <property type="entry name" value="TIMELESS INTERACTING-RELATED"/>
    <property type="match status" value="1"/>
</dbReference>
<gene>
    <name evidence="10" type="ORF">S7711_01800</name>
</gene>
<keyword evidence="4" id="KW-0236">DNA replication inhibitor</keyword>
<dbReference type="InterPro" id="IPR012923">
    <property type="entry name" value="Csm3"/>
</dbReference>
<protein>
    <recommendedName>
        <fullName evidence="7">Chromosome segregation in meiosis protein</fullName>
    </recommendedName>
</protein>
<keyword evidence="11" id="KW-1185">Reference proteome</keyword>
<evidence type="ECO:0000256" key="7">
    <source>
        <dbReference type="RuleBase" id="RU366049"/>
    </source>
</evidence>
<evidence type="ECO:0000256" key="5">
    <source>
        <dbReference type="ARBA" id="ARBA00023242"/>
    </source>
</evidence>
<keyword evidence="3 7" id="KW-0227">DNA damage</keyword>
<feature type="compositionally biased region" description="Acidic residues" evidence="8">
    <location>
        <begin position="242"/>
        <end position="253"/>
    </location>
</feature>
<evidence type="ECO:0000256" key="6">
    <source>
        <dbReference type="ARBA" id="ARBA00023306"/>
    </source>
</evidence>
<dbReference type="EMBL" id="KL648706">
    <property type="protein sequence ID" value="KEY65282.1"/>
    <property type="molecule type" value="Genomic_DNA"/>
</dbReference>
<feature type="compositionally biased region" description="Low complexity" evidence="8">
    <location>
        <begin position="161"/>
        <end position="173"/>
    </location>
</feature>
<dbReference type="GO" id="GO:0006974">
    <property type="term" value="P:DNA damage response"/>
    <property type="evidence" value="ECO:0007669"/>
    <property type="project" value="UniProtKB-KW"/>
</dbReference>
<comment type="function">
    <text evidence="7">Plays an important role in the control of DNA replication and the maintenance of replication fork stability.</text>
</comment>
<name>A0A084AJ03_STACB</name>
<feature type="compositionally biased region" description="Acidic residues" evidence="8">
    <location>
        <begin position="290"/>
        <end position="299"/>
    </location>
</feature>
<accession>A0A084AJ03</accession>
<dbReference type="Proteomes" id="UP000028045">
    <property type="component" value="Unassembled WGS sequence"/>
</dbReference>
<evidence type="ECO:0000256" key="3">
    <source>
        <dbReference type="ARBA" id="ARBA00022763"/>
    </source>
</evidence>
<evidence type="ECO:0000313" key="10">
    <source>
        <dbReference type="EMBL" id="KEY65282.1"/>
    </source>
</evidence>
<dbReference type="OrthoDB" id="437078at2759"/>
<dbReference type="InterPro" id="IPR040038">
    <property type="entry name" value="TIPIN/Csm3/Swi3"/>
</dbReference>
<dbReference type="Pfam" id="PF07962">
    <property type="entry name" value="Swi3"/>
    <property type="match status" value="1"/>
</dbReference>
<evidence type="ECO:0000256" key="2">
    <source>
        <dbReference type="ARBA" id="ARBA00006075"/>
    </source>
</evidence>
<evidence type="ECO:0000313" key="11">
    <source>
        <dbReference type="Proteomes" id="UP000028045"/>
    </source>
</evidence>
<sequence length="299" mass="33004">MPATAPLEQPPRHDDLDNYNVADLSDDPFASPPSSPKHKRKQADAGLGIDEEVSVQKRQRPPAAKLDEDRLLSAAGLPELRKRARKLRFKGKGHEFSDAGRLLSFYQMWLDDLFPKARFLDALEMVEKAGHKKRLLAAREEWIDEGRPKTRTEDDNDNEATTQPQEQSTTQPRPTTPPAGDIPDEDDLYNTTPRAAPRPPAGGPTDDMPDDDELDALMAEYGGPGDAPPALNPQPRRQNPTGEDDDDDDDDLEFLMAESERQDKPAASESEVRKSLGASGTSGATGRAAEEEEMEGLWD</sequence>
<keyword evidence="5 7" id="KW-0539">Nucleus</keyword>
<comment type="similarity">
    <text evidence="2 7">Belongs to the CSM3 family.</text>
</comment>
<dbReference type="PANTHER" id="PTHR13220:SF11">
    <property type="entry name" value="TIMELESS-INTERACTING PROTEIN"/>
    <property type="match status" value="1"/>
</dbReference>
<proteinExistence type="inferred from homology"/>
<dbReference type="HOGENOM" id="CLU_036204_1_0_1"/>
<dbReference type="GO" id="GO:0031298">
    <property type="term" value="C:replication fork protection complex"/>
    <property type="evidence" value="ECO:0007669"/>
    <property type="project" value="TreeGrafter"/>
</dbReference>
<evidence type="ECO:0000259" key="9">
    <source>
        <dbReference type="Pfam" id="PF07962"/>
    </source>
</evidence>
<evidence type="ECO:0000256" key="8">
    <source>
        <dbReference type="SAM" id="MobiDB-lite"/>
    </source>
</evidence>